<gene>
    <name evidence="2" type="ORF">E2I14_12990</name>
</gene>
<dbReference type="EMBL" id="SMYL01000006">
    <property type="protein sequence ID" value="TDK65331.1"/>
    <property type="molecule type" value="Genomic_DNA"/>
</dbReference>
<keyword evidence="1" id="KW-0732">Signal</keyword>
<dbReference type="AlphaFoldDB" id="A0A4R5W082"/>
<reference evidence="2 3" key="1">
    <citation type="submission" date="2019-03" db="EMBL/GenBank/DDBJ databases">
        <title>Sapientia aquatica gen. nov., sp. nov., isolated from a crater lake.</title>
        <authorList>
            <person name="Felfoldi T."/>
            <person name="Szabo A."/>
            <person name="Toth E."/>
            <person name="Schumann P."/>
            <person name="Keki Z."/>
            <person name="Marialigeti K."/>
            <person name="Mathe I."/>
        </authorList>
    </citation>
    <scope>NUCLEOTIDE SEQUENCE [LARGE SCALE GENOMIC DNA]</scope>
    <source>
        <strain evidence="2 3">SA-152</strain>
    </source>
</reference>
<feature type="chain" id="PRO_5020216816" description="Porin" evidence="1">
    <location>
        <begin position="20"/>
        <end position="426"/>
    </location>
</feature>
<evidence type="ECO:0008006" key="4">
    <source>
        <dbReference type="Google" id="ProtNLM"/>
    </source>
</evidence>
<proteinExistence type="predicted"/>
<evidence type="ECO:0000313" key="3">
    <source>
        <dbReference type="Proteomes" id="UP000294829"/>
    </source>
</evidence>
<dbReference type="Proteomes" id="UP000294829">
    <property type="component" value="Unassembled WGS sequence"/>
</dbReference>
<organism evidence="2 3">
    <name type="scientific">Sapientia aquatica</name>
    <dbReference type="NCBI Taxonomy" id="1549640"/>
    <lineage>
        <taxon>Bacteria</taxon>
        <taxon>Pseudomonadati</taxon>
        <taxon>Pseudomonadota</taxon>
        <taxon>Betaproteobacteria</taxon>
        <taxon>Burkholderiales</taxon>
        <taxon>Oxalobacteraceae</taxon>
        <taxon>Sapientia</taxon>
    </lineage>
</organism>
<name>A0A4R5W082_9BURK</name>
<protein>
    <recommendedName>
        <fullName evidence="4">Porin</fullName>
    </recommendedName>
</protein>
<feature type="signal peptide" evidence="1">
    <location>
        <begin position="1"/>
        <end position="19"/>
    </location>
</feature>
<dbReference type="OrthoDB" id="6495687at2"/>
<evidence type="ECO:0000313" key="2">
    <source>
        <dbReference type="EMBL" id="TDK65331.1"/>
    </source>
</evidence>
<sequence length="426" mass="48026">MKKTLFCIALLWLTCSANAQEADDLQALQLADQIMTKPEQPSNWRIFAEGAARGAVLRSSDSFQANQRLSFDAQYDNTFAPGWRAVFSDRLDIDNPAQAPSDRAINTIKEAYLSWQAQPNLLFDLGRINERNGVALGYNPTDYFKAAALRSVVSVDPNSLKENRQGSVMLRAQQLSDNGSLTVLFSPKLSDAINAEHEYATFNPDIAATNNINRWLVSYSPKFSNDFNPKVLLFKSEQLPTQFGLNFTSLVNDATVIYLEWSGGRRPNLLTQALQAQGIPVADNSAFRNRVSSGVTYTTDNKISISAEFDYNGTGLDQQQWSDLGRPNLLYGAYRKWLQIVQESPTKQTAFLYATWQDAGLNHLDVSAMERFNLVDSSHLTWLEARYHMTHSEFALQWQRDSGSRFSEFGAARQSQLWSLLGRFYF</sequence>
<keyword evidence="3" id="KW-1185">Reference proteome</keyword>
<comment type="caution">
    <text evidence="2">The sequence shown here is derived from an EMBL/GenBank/DDBJ whole genome shotgun (WGS) entry which is preliminary data.</text>
</comment>
<dbReference type="RefSeq" id="WP_133329189.1">
    <property type="nucleotide sequence ID" value="NZ_SMYL01000006.1"/>
</dbReference>
<evidence type="ECO:0000256" key="1">
    <source>
        <dbReference type="SAM" id="SignalP"/>
    </source>
</evidence>
<accession>A0A4R5W082</accession>